<gene>
    <name evidence="1" type="ORF">PUN28_009645</name>
</gene>
<organism evidence="1 2">
    <name type="scientific">Cardiocondyla obscurior</name>
    <dbReference type="NCBI Taxonomy" id="286306"/>
    <lineage>
        <taxon>Eukaryota</taxon>
        <taxon>Metazoa</taxon>
        <taxon>Ecdysozoa</taxon>
        <taxon>Arthropoda</taxon>
        <taxon>Hexapoda</taxon>
        <taxon>Insecta</taxon>
        <taxon>Pterygota</taxon>
        <taxon>Neoptera</taxon>
        <taxon>Endopterygota</taxon>
        <taxon>Hymenoptera</taxon>
        <taxon>Apocrita</taxon>
        <taxon>Aculeata</taxon>
        <taxon>Formicoidea</taxon>
        <taxon>Formicidae</taxon>
        <taxon>Myrmicinae</taxon>
        <taxon>Cardiocondyla</taxon>
    </lineage>
</organism>
<dbReference type="AlphaFoldDB" id="A0AAW2FZ76"/>
<proteinExistence type="predicted"/>
<reference evidence="1 2" key="1">
    <citation type="submission" date="2023-03" db="EMBL/GenBank/DDBJ databases">
        <title>High recombination rates correlate with genetic variation in Cardiocondyla obscurior ants.</title>
        <authorList>
            <person name="Errbii M."/>
        </authorList>
    </citation>
    <scope>NUCLEOTIDE SEQUENCE [LARGE SCALE GENOMIC DNA]</scope>
    <source>
        <strain evidence="1">Alpha-2009</strain>
        <tissue evidence="1">Whole body</tissue>
    </source>
</reference>
<accession>A0AAW2FZ76</accession>
<evidence type="ECO:0000313" key="2">
    <source>
        <dbReference type="Proteomes" id="UP001430953"/>
    </source>
</evidence>
<comment type="caution">
    <text evidence="1">The sequence shown here is derived from an EMBL/GenBank/DDBJ whole genome shotgun (WGS) entry which is preliminary data.</text>
</comment>
<name>A0AAW2FZ76_9HYME</name>
<evidence type="ECO:0000313" key="1">
    <source>
        <dbReference type="EMBL" id="KAL0119187.1"/>
    </source>
</evidence>
<keyword evidence="2" id="KW-1185">Reference proteome</keyword>
<dbReference type="Proteomes" id="UP001430953">
    <property type="component" value="Unassembled WGS sequence"/>
</dbReference>
<protein>
    <submittedName>
        <fullName evidence="1">Uncharacterized protein</fullName>
    </submittedName>
</protein>
<dbReference type="EMBL" id="JADYXP020000008">
    <property type="protein sequence ID" value="KAL0119187.1"/>
    <property type="molecule type" value="Genomic_DNA"/>
</dbReference>
<sequence>MECDKKRTPGWVPKNPKKSASSAFEEILNLKRAKLYSDLSEASRLRTSVSQPFYDYAEQRVEVRVRGHVIRRVVVMPHVRQVLCRRGEPVSLLRFVLIRLRKREREREIQSTESNDLVRTVHVSSRNHSGCLTTGHWVPRAAVTIVGEGQIVAWCSINKDGSTNCINSSDSNCSNSNSSSSSSSNNSVINKVIVFCGNSGNDNGSSNNSTDKLVNNSNVNNNINITIEVVEILDSVIAAVIIVLVNMV</sequence>